<dbReference type="AlphaFoldDB" id="A0A5P2AR08"/>
<evidence type="ECO:0000313" key="3">
    <source>
        <dbReference type="Proteomes" id="UP000324106"/>
    </source>
</evidence>
<dbReference type="OrthoDB" id="4304553at2"/>
<evidence type="ECO:0000313" key="2">
    <source>
        <dbReference type="EMBL" id="QES20466.1"/>
    </source>
</evidence>
<protein>
    <submittedName>
        <fullName evidence="2">Uncharacterized protein</fullName>
    </submittedName>
</protein>
<evidence type="ECO:0000256" key="1">
    <source>
        <dbReference type="SAM" id="MobiDB-lite"/>
    </source>
</evidence>
<sequence length="84" mass="9025">MSTPPKTGKRMSVRVDNALSDDLAAVMQTGMTASDAVRLAVGFLAHGYRDLWEQGVYPEGVAPTRMRLTSPPYDGRPTPSDTTG</sequence>
<proteinExistence type="predicted"/>
<gene>
    <name evidence="2" type="ORF">DEJ46_16160</name>
</gene>
<dbReference type="Proteomes" id="UP000324106">
    <property type="component" value="Chromosome"/>
</dbReference>
<reference evidence="2 3" key="1">
    <citation type="submission" date="2018-05" db="EMBL/GenBank/DDBJ databases">
        <title>Streptomyces venezuelae.</title>
        <authorList>
            <person name="Kim W."/>
            <person name="Lee N."/>
            <person name="Cho B.-K."/>
        </authorList>
    </citation>
    <scope>NUCLEOTIDE SEQUENCE [LARGE SCALE GENOMIC DNA]</scope>
    <source>
        <strain evidence="2 3">ATCC 15068</strain>
    </source>
</reference>
<accession>A0A5P2AR08</accession>
<feature type="region of interest" description="Disordered" evidence="1">
    <location>
        <begin position="63"/>
        <end position="84"/>
    </location>
</feature>
<dbReference type="EMBL" id="CP029194">
    <property type="protein sequence ID" value="QES20466.1"/>
    <property type="molecule type" value="Genomic_DNA"/>
</dbReference>
<name>A0A5P2AR08_STRVZ</name>
<organism evidence="2 3">
    <name type="scientific">Streptomyces venezuelae</name>
    <dbReference type="NCBI Taxonomy" id="54571"/>
    <lineage>
        <taxon>Bacteria</taxon>
        <taxon>Bacillati</taxon>
        <taxon>Actinomycetota</taxon>
        <taxon>Actinomycetes</taxon>
        <taxon>Kitasatosporales</taxon>
        <taxon>Streptomycetaceae</taxon>
        <taxon>Streptomyces</taxon>
    </lineage>
</organism>
<dbReference type="RefSeq" id="WP_150267151.1">
    <property type="nucleotide sequence ID" value="NZ_CP029194.1"/>
</dbReference>